<protein>
    <submittedName>
        <fullName evidence="1">Uncharacterized protein</fullName>
    </submittedName>
</protein>
<evidence type="ECO:0000313" key="1">
    <source>
        <dbReference type="EMBL" id="CAB4296511.1"/>
    </source>
</evidence>
<name>A0A6J5W8C9_PRUAR</name>
<reference evidence="2" key="1">
    <citation type="journal article" date="2020" name="Genome Biol.">
        <title>Gamete binning: chromosome-level and haplotype-resolved genome assembly enabled by high-throughput single-cell sequencing of gamete genomes.</title>
        <authorList>
            <person name="Campoy J.A."/>
            <person name="Sun H."/>
            <person name="Goel M."/>
            <person name="Jiao W.-B."/>
            <person name="Folz-Donahue K."/>
            <person name="Wang N."/>
            <person name="Rubio M."/>
            <person name="Liu C."/>
            <person name="Kukat C."/>
            <person name="Ruiz D."/>
            <person name="Huettel B."/>
            <person name="Schneeberger K."/>
        </authorList>
    </citation>
    <scope>NUCLEOTIDE SEQUENCE [LARGE SCALE GENOMIC DNA]</scope>
    <source>
        <strain evidence="2">cv. Rojo Pasion</strain>
    </source>
</reference>
<accession>A0A6J5W8C9</accession>
<dbReference type="Proteomes" id="UP000507245">
    <property type="component" value="Unassembled WGS sequence"/>
</dbReference>
<proteinExistence type="predicted"/>
<organism evidence="1 2">
    <name type="scientific">Prunus armeniaca</name>
    <name type="common">Apricot</name>
    <name type="synonym">Armeniaca vulgaris</name>
    <dbReference type="NCBI Taxonomy" id="36596"/>
    <lineage>
        <taxon>Eukaryota</taxon>
        <taxon>Viridiplantae</taxon>
        <taxon>Streptophyta</taxon>
        <taxon>Embryophyta</taxon>
        <taxon>Tracheophyta</taxon>
        <taxon>Spermatophyta</taxon>
        <taxon>Magnoliopsida</taxon>
        <taxon>eudicotyledons</taxon>
        <taxon>Gunneridae</taxon>
        <taxon>Pentapetalae</taxon>
        <taxon>rosids</taxon>
        <taxon>fabids</taxon>
        <taxon>Rosales</taxon>
        <taxon>Rosaceae</taxon>
        <taxon>Amygdaloideae</taxon>
        <taxon>Amygdaleae</taxon>
        <taxon>Prunus</taxon>
    </lineage>
</organism>
<dbReference type="AlphaFoldDB" id="A0A6J5W8C9"/>
<dbReference type="EMBL" id="CAEKKB010000001">
    <property type="protein sequence ID" value="CAB4296511.1"/>
    <property type="molecule type" value="Genomic_DNA"/>
</dbReference>
<evidence type="ECO:0000313" key="2">
    <source>
        <dbReference type="Proteomes" id="UP000507245"/>
    </source>
</evidence>
<sequence length="69" mass="7782">MGSVDSARFRNSSRSMDGYCHDPRSWRLSKRMRQKGYVNNGGAVCNVDFNENVILTVSGVTDAKRKLLE</sequence>
<keyword evidence="2" id="KW-1185">Reference proteome</keyword>
<gene>
    <name evidence="1" type="ORF">ORAREDHAP_LOCUS8128</name>
</gene>